<accession>A0ABW6DSS5</accession>
<keyword evidence="2" id="KW-1185">Reference proteome</keyword>
<dbReference type="RefSeq" id="WP_167372608.1">
    <property type="nucleotide sequence ID" value="NZ_JBHVRE010000013.1"/>
</dbReference>
<organism evidence="1 2">
    <name type="scientific">Streptomyces bacillaris</name>
    <dbReference type="NCBI Taxonomy" id="68179"/>
    <lineage>
        <taxon>Bacteria</taxon>
        <taxon>Bacillati</taxon>
        <taxon>Actinomycetota</taxon>
        <taxon>Actinomycetes</taxon>
        <taxon>Kitasatosporales</taxon>
        <taxon>Streptomycetaceae</taxon>
        <taxon>Streptomyces</taxon>
    </lineage>
</organism>
<gene>
    <name evidence="1" type="ORF">ACFWR3_07800</name>
</gene>
<reference evidence="1 2" key="1">
    <citation type="submission" date="2024-09" db="EMBL/GenBank/DDBJ databases">
        <title>The Natural Products Discovery Center: Release of the First 8490 Sequenced Strains for Exploring Actinobacteria Biosynthetic Diversity.</title>
        <authorList>
            <person name="Kalkreuter E."/>
            <person name="Kautsar S.A."/>
            <person name="Yang D."/>
            <person name="Bader C.D."/>
            <person name="Teijaro C.N."/>
            <person name="Fluegel L."/>
            <person name="Davis C.M."/>
            <person name="Simpson J.R."/>
            <person name="Lauterbach L."/>
            <person name="Steele A.D."/>
            <person name="Gui C."/>
            <person name="Meng S."/>
            <person name="Li G."/>
            <person name="Viehrig K."/>
            <person name="Ye F."/>
            <person name="Su P."/>
            <person name="Kiefer A.F."/>
            <person name="Nichols A."/>
            <person name="Cepeda A.J."/>
            <person name="Yan W."/>
            <person name="Fan B."/>
            <person name="Jiang Y."/>
            <person name="Adhikari A."/>
            <person name="Zheng C.-J."/>
            <person name="Schuster L."/>
            <person name="Cowan T.M."/>
            <person name="Smanski M.J."/>
            <person name="Chevrette M.G."/>
            <person name="De Carvalho L.P.S."/>
            <person name="Shen B."/>
        </authorList>
    </citation>
    <scope>NUCLEOTIDE SEQUENCE [LARGE SCALE GENOMIC DNA]</scope>
    <source>
        <strain evidence="1 2">NPDC058584</strain>
    </source>
</reference>
<sequence length="57" mass="6522">MPYRPYPNVDRAVRQLNRHAHPVEVPEWRVKMAVDARRALAAAAEVMEPMGRAGRKV</sequence>
<evidence type="ECO:0000313" key="2">
    <source>
        <dbReference type="Proteomes" id="UP001598300"/>
    </source>
</evidence>
<name>A0ABW6DSS5_9ACTN</name>
<protein>
    <submittedName>
        <fullName evidence="1">Uncharacterized protein</fullName>
    </submittedName>
</protein>
<proteinExistence type="predicted"/>
<comment type="caution">
    <text evidence="1">The sequence shown here is derived from an EMBL/GenBank/DDBJ whole genome shotgun (WGS) entry which is preliminary data.</text>
</comment>
<evidence type="ECO:0000313" key="1">
    <source>
        <dbReference type="EMBL" id="MFD3955977.1"/>
    </source>
</evidence>
<dbReference type="Proteomes" id="UP001598300">
    <property type="component" value="Unassembled WGS sequence"/>
</dbReference>
<dbReference type="EMBL" id="JBHXPM010000005">
    <property type="protein sequence ID" value="MFD3955977.1"/>
    <property type="molecule type" value="Genomic_DNA"/>
</dbReference>